<sequence length="101" mass="10387">MPLYEYECESCHQRVEKIQKFSDAPLTDCPHCGGHLERTITAAAVQFAGGGWYKDLYSSVKPSAGSASGGSTSSTPSSTSDTSSTSSPSAPSAPASAPTKP</sequence>
<accession>A0ABW1ZA88</accession>
<feature type="domain" description="Putative regulatory protein FmdB zinc ribbon" evidence="2">
    <location>
        <begin position="1"/>
        <end position="41"/>
    </location>
</feature>
<keyword evidence="4" id="KW-1185">Reference proteome</keyword>
<evidence type="ECO:0000313" key="3">
    <source>
        <dbReference type="EMBL" id="MFC6646044.1"/>
    </source>
</evidence>
<proteinExistence type="predicted"/>
<dbReference type="Proteomes" id="UP001596391">
    <property type="component" value="Unassembled WGS sequence"/>
</dbReference>
<dbReference type="NCBIfam" id="TIGR02605">
    <property type="entry name" value="CxxC_CxxC_SSSS"/>
    <property type="match status" value="1"/>
</dbReference>
<dbReference type="InterPro" id="IPR013429">
    <property type="entry name" value="Regulatory_FmdB_Zinc_ribbon"/>
</dbReference>
<evidence type="ECO:0000256" key="1">
    <source>
        <dbReference type="SAM" id="MobiDB-lite"/>
    </source>
</evidence>
<gene>
    <name evidence="3" type="ORF">ACFQBQ_10715</name>
</gene>
<comment type="caution">
    <text evidence="3">The sequence shown here is derived from an EMBL/GenBank/DDBJ whole genome shotgun (WGS) entry which is preliminary data.</text>
</comment>
<protein>
    <submittedName>
        <fullName evidence="3">Zinc ribbon domain-containing protein</fullName>
    </submittedName>
</protein>
<dbReference type="PANTHER" id="PTHR34404:SF2">
    <property type="entry name" value="CONSERVED SERINE RICH PROTEIN"/>
    <property type="match status" value="1"/>
</dbReference>
<evidence type="ECO:0000313" key="4">
    <source>
        <dbReference type="Proteomes" id="UP001596391"/>
    </source>
</evidence>
<reference evidence="4" key="1">
    <citation type="journal article" date="2019" name="Int. J. Syst. Evol. Microbiol.">
        <title>The Global Catalogue of Microorganisms (GCM) 10K type strain sequencing project: providing services to taxonomists for standard genome sequencing and annotation.</title>
        <authorList>
            <consortium name="The Broad Institute Genomics Platform"/>
            <consortium name="The Broad Institute Genome Sequencing Center for Infectious Disease"/>
            <person name="Wu L."/>
            <person name="Ma J."/>
        </authorList>
    </citation>
    <scope>NUCLEOTIDE SEQUENCE [LARGE SCALE GENOMIC DNA]</scope>
    <source>
        <strain evidence="4">CGMCC 1.16026</strain>
    </source>
</reference>
<dbReference type="Pfam" id="PF09723">
    <property type="entry name" value="Zn_ribbon_8"/>
    <property type="match status" value="1"/>
</dbReference>
<dbReference type="RefSeq" id="WP_263369745.1">
    <property type="nucleotide sequence ID" value="NZ_JAGSYD010000001.1"/>
</dbReference>
<dbReference type="PANTHER" id="PTHR34404">
    <property type="entry name" value="REGULATORY PROTEIN, FMDB FAMILY"/>
    <property type="match status" value="1"/>
</dbReference>
<organism evidence="3 4">
    <name type="scientific">Granulicella cerasi</name>
    <dbReference type="NCBI Taxonomy" id="741063"/>
    <lineage>
        <taxon>Bacteria</taxon>
        <taxon>Pseudomonadati</taxon>
        <taxon>Acidobacteriota</taxon>
        <taxon>Terriglobia</taxon>
        <taxon>Terriglobales</taxon>
        <taxon>Acidobacteriaceae</taxon>
        <taxon>Granulicella</taxon>
    </lineage>
</organism>
<feature type="compositionally biased region" description="Low complexity" evidence="1">
    <location>
        <begin position="62"/>
        <end position="101"/>
    </location>
</feature>
<feature type="region of interest" description="Disordered" evidence="1">
    <location>
        <begin position="61"/>
        <end position="101"/>
    </location>
</feature>
<dbReference type="SMART" id="SM00834">
    <property type="entry name" value="CxxC_CXXC_SSSS"/>
    <property type="match status" value="1"/>
</dbReference>
<dbReference type="EMBL" id="JBHSWI010000001">
    <property type="protein sequence ID" value="MFC6646044.1"/>
    <property type="molecule type" value="Genomic_DNA"/>
</dbReference>
<name>A0ABW1ZA88_9BACT</name>
<evidence type="ECO:0000259" key="2">
    <source>
        <dbReference type="SMART" id="SM00834"/>
    </source>
</evidence>